<gene>
    <name evidence="1" type="ORF">METZ01_LOCUS141165</name>
</gene>
<dbReference type="EMBL" id="UINC01021223">
    <property type="protein sequence ID" value="SVA88311.1"/>
    <property type="molecule type" value="Genomic_DNA"/>
</dbReference>
<evidence type="ECO:0008006" key="2">
    <source>
        <dbReference type="Google" id="ProtNLM"/>
    </source>
</evidence>
<proteinExistence type="predicted"/>
<evidence type="ECO:0000313" key="1">
    <source>
        <dbReference type="EMBL" id="SVA88311.1"/>
    </source>
</evidence>
<protein>
    <recommendedName>
        <fullName evidence="2">Aspartyl/asparaginy/proline hydroxylase domain-containing protein</fullName>
    </recommendedName>
</protein>
<accession>A0A381ZH47</accession>
<sequence length="176" mass="20501">MFHKDTKGNIVAEVIDDYLPKGIADELEEHFLSRNPQWRFQSKVAVEQMHNRSTGDPSDCFWAFVIWRQPEGIIAPEFEHLVPIIEKLNYKALIRIKANMYSSTENMLEHAPHQDFTFHNKSALYYVNSNNGYTILQGNKIESIKNRMVVFDGSIDHYSTNCTDEQVRVTVNFNFL</sequence>
<name>A0A381ZH47_9ZZZZ</name>
<organism evidence="1">
    <name type="scientific">marine metagenome</name>
    <dbReference type="NCBI Taxonomy" id="408172"/>
    <lineage>
        <taxon>unclassified sequences</taxon>
        <taxon>metagenomes</taxon>
        <taxon>ecological metagenomes</taxon>
    </lineage>
</organism>
<dbReference type="AlphaFoldDB" id="A0A381ZH47"/>
<reference evidence="1" key="1">
    <citation type="submission" date="2018-05" db="EMBL/GenBank/DDBJ databases">
        <authorList>
            <person name="Lanie J.A."/>
            <person name="Ng W.-L."/>
            <person name="Kazmierczak K.M."/>
            <person name="Andrzejewski T.M."/>
            <person name="Davidsen T.M."/>
            <person name="Wayne K.J."/>
            <person name="Tettelin H."/>
            <person name="Glass J.I."/>
            <person name="Rusch D."/>
            <person name="Podicherti R."/>
            <person name="Tsui H.-C.T."/>
            <person name="Winkler M.E."/>
        </authorList>
    </citation>
    <scope>NUCLEOTIDE SEQUENCE</scope>
</reference>